<protein>
    <recommendedName>
        <fullName evidence="4">DUF5050 domain-containing protein</fullName>
    </recommendedName>
</protein>
<gene>
    <name evidence="2" type="ORF">DW099_03265</name>
</gene>
<comment type="caution">
    <text evidence="2">The sequence shown here is derived from an EMBL/GenBank/DDBJ whole genome shotgun (WGS) entry which is preliminary data.</text>
</comment>
<sequence length="375" mass="42817">MKKNMVGKVSKEQTMKVTKLILKIIIGLVILQMIYLLLAEKLPKDISLGETKEIGRMGDHAQGNYVLYTNRNTILNAPFVFGARLYLYDIEKDKSYLIKNQKLPFQDWGSEMCFVGNRILAYGGAGMGNPPSDVLLLLLTGKSREILQDSSVYGMMALTEDEVYYTVNATTTSQKWHDTVTKTKLETGEKEILLQRSKYAFESFYIYGNNLLAIDKNENKLIVKNLSTGKESEDEFYEGLYPVQILEKTNQTVIIIGLDEKEVWKAVEYNLESKQGREITTLRSGRDDIYYLWDNSTYKDGCLYCNDVNDNLVRVDVDTGKRKIIVEASQMGGDMSDCVVSYCTDYIAIEAYYEHIKKLLIFDYDGKLVKKMGLL</sequence>
<dbReference type="OrthoDB" id="2125543at2"/>
<proteinExistence type="predicted"/>
<evidence type="ECO:0000256" key="1">
    <source>
        <dbReference type="SAM" id="Phobius"/>
    </source>
</evidence>
<name>A0A415E759_9FIRM</name>
<reference evidence="2 3" key="1">
    <citation type="submission" date="2018-08" db="EMBL/GenBank/DDBJ databases">
        <title>A genome reference for cultivated species of the human gut microbiota.</title>
        <authorList>
            <person name="Zou Y."/>
            <person name="Xue W."/>
            <person name="Luo G."/>
        </authorList>
    </citation>
    <scope>NUCLEOTIDE SEQUENCE [LARGE SCALE GENOMIC DNA]</scope>
    <source>
        <strain evidence="2 3">AM07-24</strain>
    </source>
</reference>
<dbReference type="SUPFAM" id="SSF69304">
    <property type="entry name" value="Tricorn protease N-terminal domain"/>
    <property type="match status" value="1"/>
</dbReference>
<keyword evidence="3" id="KW-1185">Reference proteome</keyword>
<keyword evidence="1" id="KW-1133">Transmembrane helix</keyword>
<organism evidence="2 3">
    <name type="scientific">Emergencia timonensis</name>
    <dbReference type="NCBI Taxonomy" id="1776384"/>
    <lineage>
        <taxon>Bacteria</taxon>
        <taxon>Bacillati</taxon>
        <taxon>Bacillota</taxon>
        <taxon>Clostridia</taxon>
        <taxon>Peptostreptococcales</taxon>
        <taxon>Anaerovoracaceae</taxon>
        <taxon>Emergencia</taxon>
    </lineage>
</organism>
<dbReference type="Proteomes" id="UP000284841">
    <property type="component" value="Unassembled WGS sequence"/>
</dbReference>
<dbReference type="RefSeq" id="WP_118333702.1">
    <property type="nucleotide sequence ID" value="NZ_AP025567.1"/>
</dbReference>
<keyword evidence="1" id="KW-0472">Membrane</keyword>
<feature type="transmembrane region" description="Helical" evidence="1">
    <location>
        <begin position="20"/>
        <end position="38"/>
    </location>
</feature>
<accession>A0A415E759</accession>
<keyword evidence="1" id="KW-0812">Transmembrane</keyword>
<evidence type="ECO:0000313" key="3">
    <source>
        <dbReference type="Proteomes" id="UP000284841"/>
    </source>
</evidence>
<evidence type="ECO:0008006" key="4">
    <source>
        <dbReference type="Google" id="ProtNLM"/>
    </source>
</evidence>
<evidence type="ECO:0000313" key="2">
    <source>
        <dbReference type="EMBL" id="RHJ89606.1"/>
    </source>
</evidence>
<dbReference type="AlphaFoldDB" id="A0A415E759"/>
<dbReference type="EMBL" id="QRMS01000001">
    <property type="protein sequence ID" value="RHJ89606.1"/>
    <property type="molecule type" value="Genomic_DNA"/>
</dbReference>